<feature type="domain" description="N-acetyltransferase" evidence="1">
    <location>
        <begin position="2"/>
        <end position="151"/>
    </location>
</feature>
<keyword evidence="2" id="KW-0808">Transferase</keyword>
<evidence type="ECO:0000259" key="1">
    <source>
        <dbReference type="PROSITE" id="PS51186"/>
    </source>
</evidence>
<evidence type="ECO:0000313" key="3">
    <source>
        <dbReference type="Proteomes" id="UP000182409"/>
    </source>
</evidence>
<proteinExistence type="predicted"/>
<dbReference type="GO" id="GO:0016747">
    <property type="term" value="F:acyltransferase activity, transferring groups other than amino-acyl groups"/>
    <property type="evidence" value="ECO:0007669"/>
    <property type="project" value="InterPro"/>
</dbReference>
<dbReference type="InterPro" id="IPR000182">
    <property type="entry name" value="GNAT_dom"/>
</dbReference>
<dbReference type="Proteomes" id="UP000182409">
    <property type="component" value="Unassembled WGS sequence"/>
</dbReference>
<dbReference type="InterPro" id="IPR052523">
    <property type="entry name" value="Trichothecene_AcTrans"/>
</dbReference>
<evidence type="ECO:0000313" key="2">
    <source>
        <dbReference type="EMBL" id="SEB65040.1"/>
    </source>
</evidence>
<dbReference type="AlphaFoldDB" id="A0A1H4L2P4"/>
<dbReference type="RefSeq" id="WP_074652989.1">
    <property type="nucleotide sequence ID" value="NZ_FNSD01000001.1"/>
</dbReference>
<dbReference type="Gene3D" id="3.40.630.30">
    <property type="match status" value="1"/>
</dbReference>
<keyword evidence="2" id="KW-0012">Acyltransferase</keyword>
<dbReference type="PROSITE" id="PS51186">
    <property type="entry name" value="GNAT"/>
    <property type="match status" value="1"/>
</dbReference>
<dbReference type="Pfam" id="PF00583">
    <property type="entry name" value="Acetyltransf_1"/>
    <property type="match status" value="1"/>
</dbReference>
<gene>
    <name evidence="2" type="ORF">SAMN05443244_1450</name>
</gene>
<dbReference type="CDD" id="cd04301">
    <property type="entry name" value="NAT_SF"/>
    <property type="match status" value="1"/>
</dbReference>
<dbReference type="EMBL" id="FNSD01000001">
    <property type="protein sequence ID" value="SEB65040.1"/>
    <property type="molecule type" value="Genomic_DNA"/>
</dbReference>
<reference evidence="2 3" key="1">
    <citation type="submission" date="2016-10" db="EMBL/GenBank/DDBJ databases">
        <authorList>
            <person name="de Groot N.N."/>
        </authorList>
    </citation>
    <scope>NUCLEOTIDE SEQUENCE [LARGE SCALE GENOMIC DNA]</scope>
    <source>
        <strain evidence="2 3">AB35.6</strain>
    </source>
</reference>
<protein>
    <submittedName>
        <fullName evidence="2">L-amino acid N-acyltransferase YncA</fullName>
    </submittedName>
</protein>
<accession>A0A1H4L2P4</accession>
<dbReference type="PANTHER" id="PTHR42791">
    <property type="entry name" value="GNAT FAMILY ACETYLTRANSFERASE"/>
    <property type="match status" value="1"/>
</dbReference>
<dbReference type="InterPro" id="IPR016181">
    <property type="entry name" value="Acyl_CoA_acyltransferase"/>
</dbReference>
<organism evidence="2 3">
    <name type="scientific">Terriglobus roseus</name>
    <dbReference type="NCBI Taxonomy" id="392734"/>
    <lineage>
        <taxon>Bacteria</taxon>
        <taxon>Pseudomonadati</taxon>
        <taxon>Acidobacteriota</taxon>
        <taxon>Terriglobia</taxon>
        <taxon>Terriglobales</taxon>
        <taxon>Acidobacteriaceae</taxon>
        <taxon>Terriglobus</taxon>
    </lineage>
</organism>
<dbReference type="OrthoDB" id="119498at2"/>
<dbReference type="SUPFAM" id="SSF55729">
    <property type="entry name" value="Acyl-CoA N-acyltransferases (Nat)"/>
    <property type="match status" value="1"/>
</dbReference>
<name>A0A1H4L2P4_9BACT</name>
<sequence>MVTIRHSTMEDVALIAAQRHSMFLDNEFATADELDTMNVAFEPWLRERLVDGRYLGLFAEENGTVLAGAGILFNDFPPHYLHVDAGRPYLLNFYTSPEARGRGLAKELLKACVEECRVRGCKVVTLHASPFGRPIYEKFGFEQTNEMMLKL</sequence>
<dbReference type="PANTHER" id="PTHR42791:SF1">
    <property type="entry name" value="N-ACETYLTRANSFERASE DOMAIN-CONTAINING PROTEIN"/>
    <property type="match status" value="1"/>
</dbReference>